<gene>
    <name evidence="1" type="ORF">B7017_p0084</name>
</gene>
<dbReference type="EMBL" id="KM406416">
    <property type="protein sequence ID" value="AIW55137.1"/>
    <property type="molecule type" value="Genomic_DNA"/>
</dbReference>
<dbReference type="Pfam" id="PF09481">
    <property type="entry name" value="CRISPR_Cse1"/>
    <property type="match status" value="1"/>
</dbReference>
<evidence type="ECO:0000313" key="1">
    <source>
        <dbReference type="EMBL" id="AIW55137.1"/>
    </source>
</evidence>
<proteinExistence type="predicted"/>
<name>A0A0A0V1A5_BIFBR</name>
<dbReference type="NCBIfam" id="TIGR02547">
    <property type="entry name" value="casA_cse1"/>
    <property type="match status" value="1"/>
</dbReference>
<keyword evidence="1" id="KW-0614">Plasmid</keyword>
<dbReference type="RefSeq" id="WP_052791065.1">
    <property type="nucleotide sequence ID" value="NZ_KM406416.1"/>
</dbReference>
<geneLocation type="plasmid" evidence="1">
    <name>megaplasmid pMP7017</name>
</geneLocation>
<organism evidence="1">
    <name type="scientific">Bifidobacterium breve</name>
    <dbReference type="NCBI Taxonomy" id="1685"/>
    <lineage>
        <taxon>Bacteria</taxon>
        <taxon>Bacillati</taxon>
        <taxon>Actinomycetota</taxon>
        <taxon>Actinomycetes</taxon>
        <taxon>Bifidobacteriales</taxon>
        <taxon>Bifidobacteriaceae</taxon>
        <taxon>Bifidobacterium</taxon>
    </lineage>
</organism>
<accession>A0A0A0V1A5</accession>
<dbReference type="InterPro" id="IPR013381">
    <property type="entry name" value="CRISPR-assoc_prot_Cse1"/>
</dbReference>
<dbReference type="AlphaFoldDB" id="A0A0A0V1A5"/>
<sequence length="416" mass="46987">MLEHSFNLVTEPWIPVLADGKHESYSLETLFDQPTSIRQLDIADPLERVSIMRLLLAIMYGAHQDGYSSPAAAKRIMEAGRDQEIIDYLHAWAYRFDLMSDTEPFLQVSGMMPQGKPKDYGFTRLHPAMQRPLWQTHDPYKPVTPAEAARMLLTCNMYDVAGVHTGMNGDPKASGGKRTPQGVAQAGGLAIAIIDGNNLWETLMLNFCPTNNGNKPIWEYPPLECVDVKPETTGPAYYYTYPARRIRLLWNENNLCTGAYVTYGNRSEWTTPENEYMAFWTQDKTGKSKPVNLTFGPLIDRPLWTQWDKAFVEPDGDEHYPATFLWAANFAPIISFDVFAVQYGSQSSSIARIRQDHMTLDMRRIHEHANVSAIVDKLVKQAWPKVSNGDNPHDAWAKADTAMLPYLAGRKEPDLG</sequence>
<protein>
    <submittedName>
        <fullName evidence="1">CRISPR-associated protein CasA/Cse1</fullName>
    </submittedName>
</protein>
<reference evidence="1" key="1">
    <citation type="journal article" date="2015" name="Appl. Environ. Microbiol.">
        <title>Discovery of a conjugative megaplasmid in Bifidobacterium breve.</title>
        <authorList>
            <person name="Bottacini F."/>
            <person name="O'Connell Motherway M."/>
            <person name="Casey E."/>
            <person name="McDonnell B."/>
            <person name="Mahony J."/>
            <person name="Ventura M."/>
            <person name="van Sinderen D."/>
        </authorList>
    </citation>
    <scope>NUCLEOTIDE SEQUENCE</scope>
    <source>
        <strain evidence="1">JCM 7017</strain>
        <plasmid evidence="1">megaplasmid pMP7017</plasmid>
    </source>
</reference>